<protein>
    <recommendedName>
        <fullName evidence="3">Winged helix-turn helix</fullName>
    </recommendedName>
</protein>
<comment type="caution">
    <text evidence="1">The sequence shown here is derived from an EMBL/GenBank/DDBJ whole genome shotgun (WGS) entry which is preliminary data.</text>
</comment>
<dbReference type="Proteomes" id="UP001597282">
    <property type="component" value="Unassembled WGS sequence"/>
</dbReference>
<evidence type="ECO:0000313" key="1">
    <source>
        <dbReference type="EMBL" id="MFD1428032.1"/>
    </source>
</evidence>
<name>A0ABW4CB90_9BACL</name>
<evidence type="ECO:0000313" key="2">
    <source>
        <dbReference type="Proteomes" id="UP001597282"/>
    </source>
</evidence>
<organism evidence="1 2">
    <name type="scientific">Kroppenstedtia sanguinis</name>
    <dbReference type="NCBI Taxonomy" id="1380684"/>
    <lineage>
        <taxon>Bacteria</taxon>
        <taxon>Bacillati</taxon>
        <taxon>Bacillota</taxon>
        <taxon>Bacilli</taxon>
        <taxon>Bacillales</taxon>
        <taxon>Thermoactinomycetaceae</taxon>
        <taxon>Kroppenstedtia</taxon>
    </lineage>
</organism>
<dbReference type="EMBL" id="JBHTNU010000016">
    <property type="protein sequence ID" value="MFD1428032.1"/>
    <property type="molecule type" value="Genomic_DNA"/>
</dbReference>
<proteinExistence type="predicted"/>
<gene>
    <name evidence="1" type="ORF">ACFQ4Y_14085</name>
</gene>
<accession>A0ABW4CB90</accession>
<evidence type="ECO:0008006" key="3">
    <source>
        <dbReference type="Google" id="ProtNLM"/>
    </source>
</evidence>
<dbReference type="RefSeq" id="WP_380166550.1">
    <property type="nucleotide sequence ID" value="NZ_JBHTNU010000016.1"/>
</dbReference>
<sequence length="62" mass="7228">MTGIHRLRKVLRQTGLHHELTHRPPEKRSVAVAKKGRAVQRSYGPHQSTCLWKGKEVYKKTR</sequence>
<reference evidence="2" key="1">
    <citation type="journal article" date="2019" name="Int. J. Syst. Evol. Microbiol.">
        <title>The Global Catalogue of Microorganisms (GCM) 10K type strain sequencing project: providing services to taxonomists for standard genome sequencing and annotation.</title>
        <authorList>
            <consortium name="The Broad Institute Genomics Platform"/>
            <consortium name="The Broad Institute Genome Sequencing Center for Infectious Disease"/>
            <person name="Wu L."/>
            <person name="Ma J."/>
        </authorList>
    </citation>
    <scope>NUCLEOTIDE SEQUENCE [LARGE SCALE GENOMIC DNA]</scope>
    <source>
        <strain evidence="2">S1</strain>
    </source>
</reference>
<keyword evidence="2" id="KW-1185">Reference proteome</keyword>